<accession>A0ACC1YHR9</accession>
<name>A0ACC1YHR9_MELAZ</name>
<evidence type="ECO:0000313" key="2">
    <source>
        <dbReference type="Proteomes" id="UP001164539"/>
    </source>
</evidence>
<protein>
    <submittedName>
        <fullName evidence="1">Nuclear transcription factor Y subunit B</fullName>
    </submittedName>
</protein>
<gene>
    <name evidence="1" type="ORF">OWV82_005746</name>
</gene>
<comment type="caution">
    <text evidence="1">The sequence shown here is derived from an EMBL/GenBank/DDBJ whole genome shotgun (WGS) entry which is preliminary data.</text>
</comment>
<dbReference type="Proteomes" id="UP001164539">
    <property type="component" value="Chromosome 3"/>
</dbReference>
<proteinExistence type="predicted"/>
<dbReference type="EMBL" id="CM051396">
    <property type="protein sequence ID" value="KAJ4722205.1"/>
    <property type="molecule type" value="Genomic_DNA"/>
</dbReference>
<sequence>MVDNIGGSASSEHGGIKEQDRLLPIANVGRIMKQILPANAKISKEAKETMQECASEFISFITSEASEKCRKERRKTVNGDDICWALGTLGFDDYAGPIRRYLHKYRELEGDRANNNQQEKATNSNSNNEENEESPYQDTEQVNRGVIKP</sequence>
<evidence type="ECO:0000313" key="1">
    <source>
        <dbReference type="EMBL" id="KAJ4722205.1"/>
    </source>
</evidence>
<reference evidence="1 2" key="1">
    <citation type="journal article" date="2023" name="Science">
        <title>Complex scaffold remodeling in plant triterpene biosynthesis.</title>
        <authorList>
            <person name="De La Pena R."/>
            <person name="Hodgson H."/>
            <person name="Liu J.C."/>
            <person name="Stephenson M.J."/>
            <person name="Martin A.C."/>
            <person name="Owen C."/>
            <person name="Harkess A."/>
            <person name="Leebens-Mack J."/>
            <person name="Jimenez L.E."/>
            <person name="Osbourn A."/>
            <person name="Sattely E.S."/>
        </authorList>
    </citation>
    <scope>NUCLEOTIDE SEQUENCE [LARGE SCALE GENOMIC DNA]</scope>
    <source>
        <strain evidence="2">cv. JPN11</strain>
        <tissue evidence="1">Leaf</tissue>
    </source>
</reference>
<keyword evidence="2" id="KW-1185">Reference proteome</keyword>
<organism evidence="1 2">
    <name type="scientific">Melia azedarach</name>
    <name type="common">Chinaberry tree</name>
    <dbReference type="NCBI Taxonomy" id="155640"/>
    <lineage>
        <taxon>Eukaryota</taxon>
        <taxon>Viridiplantae</taxon>
        <taxon>Streptophyta</taxon>
        <taxon>Embryophyta</taxon>
        <taxon>Tracheophyta</taxon>
        <taxon>Spermatophyta</taxon>
        <taxon>Magnoliopsida</taxon>
        <taxon>eudicotyledons</taxon>
        <taxon>Gunneridae</taxon>
        <taxon>Pentapetalae</taxon>
        <taxon>rosids</taxon>
        <taxon>malvids</taxon>
        <taxon>Sapindales</taxon>
        <taxon>Meliaceae</taxon>
        <taxon>Melia</taxon>
    </lineage>
</organism>